<dbReference type="Proteomes" id="UP000327013">
    <property type="component" value="Chromosome 8"/>
</dbReference>
<evidence type="ECO:0000313" key="2">
    <source>
        <dbReference type="Proteomes" id="UP000327013"/>
    </source>
</evidence>
<dbReference type="EMBL" id="CM017328">
    <property type="protein sequence ID" value="KAE8126112.1"/>
    <property type="molecule type" value="Genomic_DNA"/>
</dbReference>
<gene>
    <name evidence="1" type="ORF">FH972_020857</name>
</gene>
<dbReference type="AlphaFoldDB" id="A0A5N6RUY2"/>
<accession>A0A5N6RUY2</accession>
<keyword evidence="2" id="KW-1185">Reference proteome</keyword>
<proteinExistence type="predicted"/>
<reference evidence="1 2" key="1">
    <citation type="submission" date="2019-06" db="EMBL/GenBank/DDBJ databases">
        <title>A chromosomal-level reference genome of Carpinus fangiana (Coryloideae, Betulaceae).</title>
        <authorList>
            <person name="Yang X."/>
            <person name="Wang Z."/>
            <person name="Zhang L."/>
            <person name="Hao G."/>
            <person name="Liu J."/>
            <person name="Yang Y."/>
        </authorList>
    </citation>
    <scope>NUCLEOTIDE SEQUENCE [LARGE SCALE GENOMIC DNA]</scope>
    <source>
        <strain evidence="1">Cfa_2016G</strain>
        <tissue evidence="1">Leaf</tissue>
    </source>
</reference>
<evidence type="ECO:0000313" key="1">
    <source>
        <dbReference type="EMBL" id="KAE8126112.1"/>
    </source>
</evidence>
<sequence length="118" mass="13276">MLSLFSFPKLEDRETGGTRGSVAVLCTHCRPVQRFLSFASELCSKALFFDAGFKIFHFHLLMMVIKDVTETKKEQPPPLLFAVQGLGKGEKQKVTKETHVSMSLDKLREQTREAAMGI</sequence>
<name>A0A5N6RUY2_9ROSI</name>
<organism evidence="1 2">
    <name type="scientific">Carpinus fangiana</name>
    <dbReference type="NCBI Taxonomy" id="176857"/>
    <lineage>
        <taxon>Eukaryota</taxon>
        <taxon>Viridiplantae</taxon>
        <taxon>Streptophyta</taxon>
        <taxon>Embryophyta</taxon>
        <taxon>Tracheophyta</taxon>
        <taxon>Spermatophyta</taxon>
        <taxon>Magnoliopsida</taxon>
        <taxon>eudicotyledons</taxon>
        <taxon>Gunneridae</taxon>
        <taxon>Pentapetalae</taxon>
        <taxon>rosids</taxon>
        <taxon>fabids</taxon>
        <taxon>Fagales</taxon>
        <taxon>Betulaceae</taxon>
        <taxon>Carpinus</taxon>
    </lineage>
</organism>
<protein>
    <submittedName>
        <fullName evidence="1">Uncharacterized protein</fullName>
    </submittedName>
</protein>